<dbReference type="SMART" id="SM00450">
    <property type="entry name" value="RHOD"/>
    <property type="match status" value="2"/>
</dbReference>
<dbReference type="STRING" id="395495.Lcho_3367"/>
<sequence>MSRRLHAFATGSFCNPDVQPQTMSSAHTPSLPAPLISAAELASRLSGVLLFDARFELSQPLAGAAAYAEGHLPGAAYLDLDRHLSTKDSAAALCGGRHPLPTAPAFAHTLGQLGVTPAQAVVIYDTQGGMFAARAWWMLRWLGHREVAVLDGGLKAWQQAGGALESGVVPAPAPVADYPLPADLAMPTIDAATLQATLGRPVLIDARGAERYRGDVEPLDPVAGHIPGALNRPFTQNLGADGRFLPADALRAGFAPLLSGRPAAEVVHQCGSGVTACHNLLAMDVAGLAGSQLYPGSWSEWCSDPARPVARG</sequence>
<keyword evidence="5" id="KW-1185">Reference proteome</keyword>
<organism evidence="4 5">
    <name type="scientific">Leptothrix cholodnii (strain ATCC 51168 / LMG 8142 / SP-6)</name>
    <name type="common">Leptothrix discophora (strain SP-6)</name>
    <dbReference type="NCBI Taxonomy" id="395495"/>
    <lineage>
        <taxon>Bacteria</taxon>
        <taxon>Pseudomonadati</taxon>
        <taxon>Pseudomonadota</taxon>
        <taxon>Betaproteobacteria</taxon>
        <taxon>Burkholderiales</taxon>
        <taxon>Sphaerotilaceae</taxon>
        <taxon>Leptothrix</taxon>
    </lineage>
</organism>
<dbReference type="InterPro" id="IPR001307">
    <property type="entry name" value="Thiosulphate_STrfase_CS"/>
</dbReference>
<dbReference type="Gene3D" id="3.40.250.10">
    <property type="entry name" value="Rhodanese-like domain"/>
    <property type="match status" value="2"/>
</dbReference>
<dbReference type="PROSITE" id="PS50206">
    <property type="entry name" value="RHODANESE_3"/>
    <property type="match status" value="2"/>
</dbReference>
<evidence type="ECO:0000259" key="3">
    <source>
        <dbReference type="PROSITE" id="PS50206"/>
    </source>
</evidence>
<evidence type="ECO:0000256" key="1">
    <source>
        <dbReference type="ARBA" id="ARBA00022679"/>
    </source>
</evidence>
<feature type="domain" description="Rhodanese" evidence="3">
    <location>
        <begin position="44"/>
        <end position="166"/>
    </location>
</feature>
<dbReference type="CDD" id="cd01449">
    <property type="entry name" value="TST_Repeat_2"/>
    <property type="match status" value="1"/>
</dbReference>
<dbReference type="InterPro" id="IPR001763">
    <property type="entry name" value="Rhodanese-like_dom"/>
</dbReference>
<evidence type="ECO:0000313" key="4">
    <source>
        <dbReference type="EMBL" id="ACB35625.1"/>
    </source>
</evidence>
<dbReference type="KEGG" id="lch:Lcho_3367"/>
<dbReference type="InterPro" id="IPR036873">
    <property type="entry name" value="Rhodanese-like_dom_sf"/>
</dbReference>
<dbReference type="SUPFAM" id="SSF52821">
    <property type="entry name" value="Rhodanese/Cell cycle control phosphatase"/>
    <property type="match status" value="2"/>
</dbReference>
<dbReference type="GO" id="GO:0004792">
    <property type="term" value="F:thiosulfate-cyanide sulfurtransferase activity"/>
    <property type="evidence" value="ECO:0007669"/>
    <property type="project" value="InterPro"/>
</dbReference>
<dbReference type="InterPro" id="IPR045078">
    <property type="entry name" value="TST/MPST-like"/>
</dbReference>
<dbReference type="eggNOG" id="COG2897">
    <property type="taxonomic scope" value="Bacteria"/>
</dbReference>
<dbReference type="Proteomes" id="UP000001693">
    <property type="component" value="Chromosome"/>
</dbReference>
<reference evidence="4 5" key="1">
    <citation type="submission" date="2008-03" db="EMBL/GenBank/DDBJ databases">
        <title>Complete sequence of Leptothrix cholodnii SP-6.</title>
        <authorList>
            <consortium name="US DOE Joint Genome Institute"/>
            <person name="Copeland A."/>
            <person name="Lucas S."/>
            <person name="Lapidus A."/>
            <person name="Glavina del Rio T."/>
            <person name="Dalin E."/>
            <person name="Tice H."/>
            <person name="Bruce D."/>
            <person name="Goodwin L."/>
            <person name="Pitluck S."/>
            <person name="Chertkov O."/>
            <person name="Brettin T."/>
            <person name="Detter J.C."/>
            <person name="Han C."/>
            <person name="Kuske C.R."/>
            <person name="Schmutz J."/>
            <person name="Larimer F."/>
            <person name="Land M."/>
            <person name="Hauser L."/>
            <person name="Kyrpides N."/>
            <person name="Lykidis A."/>
            <person name="Emerson D."/>
            <person name="Richardson P."/>
        </authorList>
    </citation>
    <scope>NUCLEOTIDE SEQUENCE [LARGE SCALE GENOMIC DNA]</scope>
    <source>
        <strain evidence="5">ATCC 51168 / LMG 8142 / SP-6</strain>
    </source>
</reference>
<gene>
    <name evidence="4" type="ordered locus">Lcho_3367</name>
</gene>
<keyword evidence="1" id="KW-0808">Transferase</keyword>
<dbReference type="Pfam" id="PF00581">
    <property type="entry name" value="Rhodanese"/>
    <property type="match status" value="2"/>
</dbReference>
<protein>
    <submittedName>
        <fullName evidence="4">Rhodanese domain protein</fullName>
    </submittedName>
</protein>
<dbReference type="EMBL" id="CP001013">
    <property type="protein sequence ID" value="ACB35625.1"/>
    <property type="molecule type" value="Genomic_DNA"/>
</dbReference>
<evidence type="ECO:0000256" key="2">
    <source>
        <dbReference type="ARBA" id="ARBA00022737"/>
    </source>
</evidence>
<name>B1Y2W9_LEPCP</name>
<dbReference type="HOGENOM" id="CLU_031618_0_0_4"/>
<dbReference type="PANTHER" id="PTHR11364:SF27">
    <property type="entry name" value="SULFURTRANSFERASE"/>
    <property type="match status" value="1"/>
</dbReference>
<dbReference type="CDD" id="cd01448">
    <property type="entry name" value="TST_Repeat_1"/>
    <property type="match status" value="1"/>
</dbReference>
<dbReference type="PROSITE" id="PS00380">
    <property type="entry name" value="RHODANESE_1"/>
    <property type="match status" value="1"/>
</dbReference>
<dbReference type="AlphaFoldDB" id="B1Y2W9"/>
<keyword evidence="2" id="KW-0677">Repeat</keyword>
<accession>B1Y2W9</accession>
<dbReference type="PANTHER" id="PTHR11364">
    <property type="entry name" value="THIOSULFATE SULFERTANSFERASE"/>
    <property type="match status" value="1"/>
</dbReference>
<feature type="domain" description="Rhodanese" evidence="3">
    <location>
        <begin position="197"/>
        <end position="310"/>
    </location>
</feature>
<evidence type="ECO:0000313" key="5">
    <source>
        <dbReference type="Proteomes" id="UP000001693"/>
    </source>
</evidence>
<proteinExistence type="predicted"/>